<dbReference type="AlphaFoldDB" id="A0AAD6IVT1"/>
<protein>
    <submittedName>
        <fullName evidence="2">Uncharacterized protein</fullName>
    </submittedName>
</protein>
<evidence type="ECO:0000313" key="2">
    <source>
        <dbReference type="EMBL" id="KAJ6259543.1"/>
    </source>
</evidence>
<keyword evidence="3" id="KW-1185">Reference proteome</keyword>
<evidence type="ECO:0000313" key="3">
    <source>
        <dbReference type="Proteomes" id="UP001221413"/>
    </source>
</evidence>
<reference evidence="2" key="1">
    <citation type="submission" date="2023-01" db="EMBL/GenBank/DDBJ databases">
        <title>The chitinases involved in constricting ring structure development in the nematode-trapping fungus Drechslerella dactyloides.</title>
        <authorList>
            <person name="Wang R."/>
            <person name="Zhang L."/>
            <person name="Tang P."/>
            <person name="Li S."/>
            <person name="Liang L."/>
        </authorList>
    </citation>
    <scope>NUCLEOTIDE SEQUENCE</scope>
    <source>
        <strain evidence="2">YMF1.00031</strain>
    </source>
</reference>
<keyword evidence="1" id="KW-1133">Transmembrane helix</keyword>
<keyword evidence="1" id="KW-0472">Membrane</keyword>
<evidence type="ECO:0000256" key="1">
    <source>
        <dbReference type="SAM" id="Phobius"/>
    </source>
</evidence>
<organism evidence="2 3">
    <name type="scientific">Drechslerella dactyloides</name>
    <name type="common">Nematode-trapping fungus</name>
    <name type="synonym">Arthrobotrys dactyloides</name>
    <dbReference type="NCBI Taxonomy" id="74499"/>
    <lineage>
        <taxon>Eukaryota</taxon>
        <taxon>Fungi</taxon>
        <taxon>Dikarya</taxon>
        <taxon>Ascomycota</taxon>
        <taxon>Pezizomycotina</taxon>
        <taxon>Orbiliomycetes</taxon>
        <taxon>Orbiliales</taxon>
        <taxon>Orbiliaceae</taxon>
        <taxon>Drechslerella</taxon>
    </lineage>
</organism>
<keyword evidence="1" id="KW-0812">Transmembrane</keyword>
<proteinExistence type="predicted"/>
<sequence length="554" mass="63552">MARISKSLAITLISLALFASFSFDCTLFSIKLTLNPLCACDAGVLSIKSNFTNYSMDSVNWNAYISALGVPVMLGALSFVTLLLDGDSQTTTPAPEAQSETDDGVPHPFYGDSRLLFAYAQALRPFFTPETNLLAVNKALYVAPLFEDGIPIEQPNYVEMMNYHTWLISDTLLPDSSPIWHYNERSYFGYYNEYLDFAAVATQLPASSDQEAKARMIELWSNLKEASDDLERIKSESIQKYMTYIDATSTQSTPWDNIKNLSDWVEAHDERYKLVQRNLQFATQLYNQARIDYYGPEMSRMNTLLEGVAKARQYLESVPGYNMPCVDAERTRVDRLLDAKGISTTDKEAKLDRFYKPSYRLKDYDDTVISWNDDHLQPNHERIVVLQENLLKPKHRQVRWQDLGFKNIRQEFRQGEKDVREAETTLNMVYNKQNISIRVEEIAITFSGIKSFDITRGNWHENGFRESYPKLRSDARNYLREKVVRPSNLLFGYGMQLEFTLNFGDNGHIVQSMQQFDGVVFGVPRPFMNRNGTFHIALPDPGYPYLLAVLGDRV</sequence>
<gene>
    <name evidence="2" type="ORF">Dda_5180</name>
</gene>
<feature type="transmembrane region" description="Helical" evidence="1">
    <location>
        <begin position="63"/>
        <end position="84"/>
    </location>
</feature>
<name>A0AAD6IVT1_DREDA</name>
<dbReference type="EMBL" id="JAQGDS010000006">
    <property type="protein sequence ID" value="KAJ6259543.1"/>
    <property type="molecule type" value="Genomic_DNA"/>
</dbReference>
<dbReference type="Proteomes" id="UP001221413">
    <property type="component" value="Unassembled WGS sequence"/>
</dbReference>
<comment type="caution">
    <text evidence="2">The sequence shown here is derived from an EMBL/GenBank/DDBJ whole genome shotgun (WGS) entry which is preliminary data.</text>
</comment>
<accession>A0AAD6IVT1</accession>